<proteinExistence type="predicted"/>
<gene>
    <name evidence="2" type="ORF">H7F51_00055</name>
</gene>
<evidence type="ECO:0000259" key="1">
    <source>
        <dbReference type="Pfam" id="PF03886"/>
    </source>
</evidence>
<dbReference type="Proteomes" id="UP000566813">
    <property type="component" value="Unassembled WGS sequence"/>
</dbReference>
<evidence type="ECO:0000313" key="3">
    <source>
        <dbReference type="Proteomes" id="UP000566813"/>
    </source>
</evidence>
<accession>A0A7X1FN82</accession>
<dbReference type="EMBL" id="JACLAW010000001">
    <property type="protein sequence ID" value="MBC2663901.1"/>
    <property type="molecule type" value="Genomic_DNA"/>
</dbReference>
<dbReference type="SUPFAM" id="SSF159594">
    <property type="entry name" value="XCC0632-like"/>
    <property type="match status" value="1"/>
</dbReference>
<evidence type="ECO:0000313" key="2">
    <source>
        <dbReference type="EMBL" id="MBC2663901.1"/>
    </source>
</evidence>
<dbReference type="Pfam" id="PF03886">
    <property type="entry name" value="ABC_trans_aux"/>
    <property type="match status" value="1"/>
</dbReference>
<keyword evidence="3" id="KW-1185">Reference proteome</keyword>
<sequence length="215" mass="22780">MTPHGSFPATRTAKMHSRSLFRSGLMALSAGLALALSGCISFGGGKGPDSLFTLTAETSVPAGSTASGTAAEALVVLDPETDRRLAVQRVAVAVDPSNVAYLKKAMWVERPTRLFRSLLAETIRAKGGRLVFEDNEGTASGRLRLAGRLLDLGYDGPTRTVVVRYDAVLEKPGGEVSTKRFEARINGVDPESREAAPALNRAANDVARQVADWIG</sequence>
<dbReference type="AlphaFoldDB" id="A0A7X1FN82"/>
<dbReference type="InterPro" id="IPR005586">
    <property type="entry name" value="ABC_trans_aux"/>
</dbReference>
<comment type="caution">
    <text evidence="2">The sequence shown here is derived from an EMBL/GenBank/DDBJ whole genome shotgun (WGS) entry which is preliminary data.</text>
</comment>
<name>A0A7X1FN82_9SPHN</name>
<protein>
    <submittedName>
        <fullName evidence="2">Membrane integrity-associated transporter subunit PqiC</fullName>
    </submittedName>
</protein>
<organism evidence="2 3">
    <name type="scientific">Novosphingobium flavum</name>
    <dbReference type="NCBI Taxonomy" id="1778672"/>
    <lineage>
        <taxon>Bacteria</taxon>
        <taxon>Pseudomonadati</taxon>
        <taxon>Pseudomonadota</taxon>
        <taxon>Alphaproteobacteria</taxon>
        <taxon>Sphingomonadales</taxon>
        <taxon>Sphingomonadaceae</taxon>
        <taxon>Novosphingobium</taxon>
    </lineage>
</organism>
<feature type="domain" description="ABC-type transport auxiliary lipoprotein component" evidence="1">
    <location>
        <begin position="53"/>
        <end position="211"/>
    </location>
</feature>
<dbReference type="Gene3D" id="3.40.50.10610">
    <property type="entry name" value="ABC-type transport auxiliary lipoprotein component"/>
    <property type="match status" value="1"/>
</dbReference>
<reference evidence="2 3" key="1">
    <citation type="submission" date="2020-08" db="EMBL/GenBank/DDBJ databases">
        <title>The genome sequence of type strain Novosphingobium flavum NBRC 111647.</title>
        <authorList>
            <person name="Liu Y."/>
        </authorList>
    </citation>
    <scope>NUCLEOTIDE SEQUENCE [LARGE SCALE GENOMIC DNA]</scope>
    <source>
        <strain evidence="2 3">NBRC 111647</strain>
    </source>
</reference>